<evidence type="ECO:0000313" key="8">
    <source>
        <dbReference type="EMBL" id="OGI45275.1"/>
    </source>
</evidence>
<dbReference type="Gene3D" id="3.40.50.150">
    <property type="entry name" value="Vaccinia Virus protein VP39"/>
    <property type="match status" value="1"/>
</dbReference>
<evidence type="ECO:0000256" key="3">
    <source>
        <dbReference type="ARBA" id="ARBA00022603"/>
    </source>
</evidence>
<dbReference type="PROSITE" id="PS01279">
    <property type="entry name" value="PCMT"/>
    <property type="match status" value="1"/>
</dbReference>
<dbReference type="InterPro" id="IPR029063">
    <property type="entry name" value="SAM-dependent_MTases_sf"/>
</dbReference>
<evidence type="ECO:0000256" key="5">
    <source>
        <dbReference type="ARBA" id="ARBA00022691"/>
    </source>
</evidence>
<evidence type="ECO:0000259" key="7">
    <source>
        <dbReference type="SMART" id="SM00650"/>
    </source>
</evidence>
<evidence type="ECO:0000256" key="2">
    <source>
        <dbReference type="ARBA" id="ARBA00013346"/>
    </source>
</evidence>
<evidence type="ECO:0000313" key="9">
    <source>
        <dbReference type="Proteomes" id="UP000179344"/>
    </source>
</evidence>
<proteinExistence type="inferred from homology"/>
<dbReference type="SMART" id="SM00650">
    <property type="entry name" value="rADc"/>
    <property type="match status" value="1"/>
</dbReference>
<sequence length="220" mass="24101">MSAMDFELARHNMVESQIRPWEVLDQRVIDLVSRAPREDYVPAPYRTLAFADMSLPLGRAQVMMQPKIEARLVQELEIGPKDKILEIGTGSGYMTALLAALGGHVHSVEIFPEFTQAAQEKLAGHGVRNVTLETGDGARGWESHAPYDAILITGALPVLPESFKNGLAPGGRLIAIVGKSPVMEVQLIRRLGANSFGMHSLFETDLPPLLNAYEPAKFVF</sequence>
<accession>A0A1F6TJN0</accession>
<dbReference type="EMBL" id="MFST01000007">
    <property type="protein sequence ID" value="OGI45275.1"/>
    <property type="molecule type" value="Genomic_DNA"/>
</dbReference>
<gene>
    <name evidence="8" type="ORF">A2V92_05085</name>
</gene>
<feature type="domain" description="Ribosomal RNA adenine methylase transferase N-terminal" evidence="7">
    <location>
        <begin position="68"/>
        <end position="196"/>
    </location>
</feature>
<dbReference type="GO" id="GO:0005737">
    <property type="term" value="C:cytoplasm"/>
    <property type="evidence" value="ECO:0007669"/>
    <property type="project" value="TreeGrafter"/>
</dbReference>
<dbReference type="InterPro" id="IPR000682">
    <property type="entry name" value="PCMT"/>
</dbReference>
<protein>
    <recommendedName>
        <fullName evidence="2">Protein-L-isoaspartate O-methyltransferase</fullName>
    </recommendedName>
    <alternativeName>
        <fullName evidence="6">Protein L-isoaspartyl methyltransferase</fullName>
    </alternativeName>
</protein>
<dbReference type="AlphaFoldDB" id="A0A1F6TJN0"/>
<keyword evidence="4 8" id="KW-0808">Transferase</keyword>
<dbReference type="GO" id="GO:0004719">
    <property type="term" value="F:protein-L-isoaspartate (D-aspartate) O-methyltransferase activity"/>
    <property type="evidence" value="ECO:0007669"/>
    <property type="project" value="InterPro"/>
</dbReference>
<name>A0A1F6TJN0_9PROT</name>
<evidence type="ECO:0000256" key="1">
    <source>
        <dbReference type="ARBA" id="ARBA00005369"/>
    </source>
</evidence>
<dbReference type="Pfam" id="PF01135">
    <property type="entry name" value="PCMT"/>
    <property type="match status" value="1"/>
</dbReference>
<dbReference type="SUPFAM" id="SSF53335">
    <property type="entry name" value="S-adenosyl-L-methionine-dependent methyltransferases"/>
    <property type="match status" value="1"/>
</dbReference>
<comment type="caution">
    <text evidence="8">The sequence shown here is derived from an EMBL/GenBank/DDBJ whole genome shotgun (WGS) entry which is preliminary data.</text>
</comment>
<dbReference type="PANTHER" id="PTHR11579">
    <property type="entry name" value="PROTEIN-L-ISOASPARTATE O-METHYLTRANSFERASE"/>
    <property type="match status" value="1"/>
</dbReference>
<dbReference type="Proteomes" id="UP000179344">
    <property type="component" value="Unassembled WGS sequence"/>
</dbReference>
<keyword evidence="5" id="KW-0949">S-adenosyl-L-methionine</keyword>
<organism evidence="8 9">
    <name type="scientific">Candidatus Muproteobacteria bacterium RBG_16_65_31</name>
    <dbReference type="NCBI Taxonomy" id="1817759"/>
    <lineage>
        <taxon>Bacteria</taxon>
        <taxon>Pseudomonadati</taxon>
        <taxon>Pseudomonadota</taxon>
        <taxon>Candidatus Muproteobacteria</taxon>
    </lineage>
</organism>
<evidence type="ECO:0000256" key="4">
    <source>
        <dbReference type="ARBA" id="ARBA00022679"/>
    </source>
</evidence>
<reference evidence="8 9" key="1">
    <citation type="journal article" date="2016" name="Nat. Commun.">
        <title>Thousands of microbial genomes shed light on interconnected biogeochemical processes in an aquifer system.</title>
        <authorList>
            <person name="Anantharaman K."/>
            <person name="Brown C.T."/>
            <person name="Hug L.A."/>
            <person name="Sharon I."/>
            <person name="Castelle C.J."/>
            <person name="Probst A.J."/>
            <person name="Thomas B.C."/>
            <person name="Singh A."/>
            <person name="Wilkins M.J."/>
            <person name="Karaoz U."/>
            <person name="Brodie E.L."/>
            <person name="Williams K.H."/>
            <person name="Hubbard S.S."/>
            <person name="Banfield J.F."/>
        </authorList>
    </citation>
    <scope>NUCLEOTIDE SEQUENCE [LARGE SCALE GENOMIC DNA]</scope>
</reference>
<dbReference type="PANTHER" id="PTHR11579:SF18">
    <property type="entry name" value="PROTEIN-L-ISOASPARTATE O-METHYLTRANSFERASE"/>
    <property type="match status" value="1"/>
</dbReference>
<evidence type="ECO:0000256" key="6">
    <source>
        <dbReference type="ARBA" id="ARBA00030757"/>
    </source>
</evidence>
<dbReference type="InterPro" id="IPR020598">
    <property type="entry name" value="rRNA_Ade_methylase_Trfase_N"/>
</dbReference>
<dbReference type="GO" id="GO:0000179">
    <property type="term" value="F:rRNA (adenine-N6,N6-)-dimethyltransferase activity"/>
    <property type="evidence" value="ECO:0007669"/>
    <property type="project" value="InterPro"/>
</dbReference>
<dbReference type="CDD" id="cd02440">
    <property type="entry name" value="AdoMet_MTases"/>
    <property type="match status" value="1"/>
</dbReference>
<keyword evidence="3 8" id="KW-0489">Methyltransferase</keyword>
<comment type="similarity">
    <text evidence="1">Belongs to the methyltransferase superfamily. L-isoaspartyl/D-aspartyl protein methyltransferase family.</text>
</comment>